<gene>
    <name evidence="1" type="ORF">PZE19_12590</name>
</gene>
<dbReference type="RefSeq" id="WP_277860972.1">
    <property type="nucleotide sequence ID" value="NZ_JARRAG010000002.1"/>
</dbReference>
<accession>A0ABT6FAL6</accession>
<name>A0ABT6FAL6_9BACT</name>
<evidence type="ECO:0000313" key="2">
    <source>
        <dbReference type="Proteomes" id="UP001216907"/>
    </source>
</evidence>
<proteinExistence type="predicted"/>
<sequence length="238" mass="26212">MSERPIVKYLPSVEGLEPRRLPSGLVAADAPAEALARRAAVQARIESRAAEPQAAKPTSGFLVYRITNPNRFNTVLKPPFQQVYVQQEPPTPGQTYNILSIVVRNGTAQTIDASSGFEVRFPQQTYDTPVLTGNQEWKPGEWIVFYVLTKKYYPLPSQVTSGFEFNLDGARSVAVPGPSAIFQRIKYDPAKFPGMLDKITAFGVGAQGGRGVKYGLPVTNIYEFVSAQTDRIDFGGYF</sequence>
<organism evidence="1 2">
    <name type="scientific">Paludisphaera mucosa</name>
    <dbReference type="NCBI Taxonomy" id="3030827"/>
    <lineage>
        <taxon>Bacteria</taxon>
        <taxon>Pseudomonadati</taxon>
        <taxon>Planctomycetota</taxon>
        <taxon>Planctomycetia</taxon>
        <taxon>Isosphaerales</taxon>
        <taxon>Isosphaeraceae</taxon>
        <taxon>Paludisphaera</taxon>
    </lineage>
</organism>
<dbReference type="Proteomes" id="UP001216907">
    <property type="component" value="Unassembled WGS sequence"/>
</dbReference>
<keyword evidence="2" id="KW-1185">Reference proteome</keyword>
<reference evidence="1 2" key="1">
    <citation type="submission" date="2023-03" db="EMBL/GenBank/DDBJ databases">
        <title>Paludisphaera mucosa sp. nov. a novel planctomycete from northern fen.</title>
        <authorList>
            <person name="Ivanova A."/>
        </authorList>
    </citation>
    <scope>NUCLEOTIDE SEQUENCE [LARGE SCALE GENOMIC DNA]</scope>
    <source>
        <strain evidence="1 2">Pla2</strain>
    </source>
</reference>
<dbReference type="EMBL" id="JARRAG010000002">
    <property type="protein sequence ID" value="MDG3004617.1"/>
    <property type="molecule type" value="Genomic_DNA"/>
</dbReference>
<comment type="caution">
    <text evidence="1">The sequence shown here is derived from an EMBL/GenBank/DDBJ whole genome shotgun (WGS) entry which is preliminary data.</text>
</comment>
<protein>
    <submittedName>
        <fullName evidence="1">Uncharacterized protein</fullName>
    </submittedName>
</protein>
<evidence type="ECO:0000313" key="1">
    <source>
        <dbReference type="EMBL" id="MDG3004617.1"/>
    </source>
</evidence>